<name>A0A2N5SV50_9BASI</name>
<dbReference type="EMBL" id="PGCJ01000856">
    <property type="protein sequence ID" value="PLW17107.1"/>
    <property type="molecule type" value="Genomic_DNA"/>
</dbReference>
<organism evidence="1 3">
    <name type="scientific">Puccinia coronata f. sp. avenae</name>
    <dbReference type="NCBI Taxonomy" id="200324"/>
    <lineage>
        <taxon>Eukaryota</taxon>
        <taxon>Fungi</taxon>
        <taxon>Dikarya</taxon>
        <taxon>Basidiomycota</taxon>
        <taxon>Pucciniomycotina</taxon>
        <taxon>Pucciniomycetes</taxon>
        <taxon>Pucciniales</taxon>
        <taxon>Pucciniaceae</taxon>
        <taxon>Puccinia</taxon>
    </lineage>
</organism>
<gene>
    <name evidence="1" type="ORF">PCANC_14614</name>
    <name evidence="2" type="ORF">PCASD_06256</name>
</gene>
<dbReference type="Proteomes" id="UP000235388">
    <property type="component" value="Unassembled WGS sequence"/>
</dbReference>
<evidence type="ECO:0000313" key="2">
    <source>
        <dbReference type="EMBL" id="PLW45586.1"/>
    </source>
</evidence>
<accession>A0A2N5SV50</accession>
<sequence>MVIPARLPIGKLELEVLRATLTRICISIDSLIKMPPITITGRFIRSSFPRRATHFNPSCLLHHITLPSLQITFLLSIISPLTLRSKAPGSHPSLFASTVLLPTHPPLNT</sequence>
<protein>
    <submittedName>
        <fullName evidence="1">Uncharacterized protein</fullName>
    </submittedName>
</protein>
<evidence type="ECO:0000313" key="3">
    <source>
        <dbReference type="Proteomes" id="UP000235388"/>
    </source>
</evidence>
<evidence type="ECO:0000313" key="1">
    <source>
        <dbReference type="EMBL" id="PLW17107.1"/>
    </source>
</evidence>
<reference evidence="3 4" key="1">
    <citation type="submission" date="2017-11" db="EMBL/GenBank/DDBJ databases">
        <title>De novo assembly and phasing of dikaryotic genomes from two isolates of Puccinia coronata f. sp. avenae, the causal agent of oat crown rust.</title>
        <authorList>
            <person name="Miller M.E."/>
            <person name="Zhang Y."/>
            <person name="Omidvar V."/>
            <person name="Sperschneider J."/>
            <person name="Schwessinger B."/>
            <person name="Raley C."/>
            <person name="Palmer J.M."/>
            <person name="Garnica D."/>
            <person name="Upadhyaya N."/>
            <person name="Rathjen J."/>
            <person name="Taylor J.M."/>
            <person name="Park R.F."/>
            <person name="Dodds P.N."/>
            <person name="Hirsch C.D."/>
            <person name="Kianian S.F."/>
            <person name="Figueroa M."/>
        </authorList>
    </citation>
    <scope>NUCLEOTIDE SEQUENCE [LARGE SCALE GENOMIC DNA]</scope>
    <source>
        <strain evidence="1">12NC29</strain>
        <strain evidence="2">12SD80</strain>
    </source>
</reference>
<comment type="caution">
    <text evidence="1">The sequence shown here is derived from an EMBL/GenBank/DDBJ whole genome shotgun (WGS) entry which is preliminary data.</text>
</comment>
<dbReference type="AlphaFoldDB" id="A0A2N5SV50"/>
<evidence type="ECO:0000313" key="4">
    <source>
        <dbReference type="Proteomes" id="UP000235392"/>
    </source>
</evidence>
<proteinExistence type="predicted"/>
<keyword evidence="3" id="KW-1185">Reference proteome</keyword>
<dbReference type="Proteomes" id="UP000235392">
    <property type="component" value="Unassembled WGS sequence"/>
</dbReference>
<dbReference type="EMBL" id="PGCI01000047">
    <property type="protein sequence ID" value="PLW45586.1"/>
    <property type="molecule type" value="Genomic_DNA"/>
</dbReference>